<dbReference type="Proteomes" id="UP000024284">
    <property type="component" value="Unassembled WGS sequence"/>
</dbReference>
<keyword evidence="4" id="KW-1185">Reference proteome</keyword>
<name>A0A086P9N0_SPHHM</name>
<reference evidence="3" key="1">
    <citation type="submission" date="2014-08" db="EMBL/GenBank/DDBJ databases">
        <title>Draft genome sequences of Sphingobium herbicidovorans.</title>
        <authorList>
            <person name="Gan H.M."/>
            <person name="Gan H.Y."/>
            <person name="Savka M.A."/>
        </authorList>
    </citation>
    <scope>NUCLEOTIDE SEQUENCE [LARGE SCALE GENOMIC DNA]</scope>
    <source>
        <strain evidence="3">NBRC 16415</strain>
    </source>
</reference>
<dbReference type="GO" id="GO:0003697">
    <property type="term" value="F:single-stranded DNA binding"/>
    <property type="evidence" value="ECO:0007669"/>
    <property type="project" value="InterPro"/>
</dbReference>
<dbReference type="AlphaFoldDB" id="A0A086P9N0"/>
<dbReference type="PATRIC" id="fig|1219045.3.peg.2197"/>
<sequence>MTRKPSAQPSEVARIDVYQEVTNQIITLLEAGSRPWSPRWGSGAASLPLRHEGTAYRGVNVLLLWSASMSRGYTNPYWMTYRQASELGGQVRKGEKGNLVVHAGTFTPMGEAEQEREGEEGEDRARSYLKKYVVFNVEQIDGLDMSQYPVPVVEVKNRDQRDAELDAAFARYGVPYTEGSNEAYYMPATDSIRMPLFADFKSGNAFYATLAHETVHSSGHKSRLDRETLYQYRKSTAIRATEELVALSGQSAPHGTLQ</sequence>
<evidence type="ECO:0000259" key="1">
    <source>
        <dbReference type="Pfam" id="PF08401"/>
    </source>
</evidence>
<dbReference type="RefSeq" id="WP_051908244.1">
    <property type="nucleotide sequence ID" value="NZ_JFZA02000016.1"/>
</dbReference>
<proteinExistence type="predicted"/>
<dbReference type="InterPro" id="IPR013610">
    <property type="entry name" value="ArdC_N"/>
</dbReference>
<gene>
    <name evidence="3" type="ORF">BV98_002156</name>
</gene>
<accession>A0A086P9N0</accession>
<evidence type="ECO:0000313" key="4">
    <source>
        <dbReference type="Proteomes" id="UP000024284"/>
    </source>
</evidence>
<evidence type="ECO:0000313" key="3">
    <source>
        <dbReference type="EMBL" id="KFG90098.1"/>
    </source>
</evidence>
<dbReference type="EMBL" id="JFZA02000016">
    <property type="protein sequence ID" value="KFG90098.1"/>
    <property type="molecule type" value="Genomic_DNA"/>
</dbReference>
<comment type="caution">
    <text evidence="3">The sequence shown here is derived from an EMBL/GenBank/DDBJ whole genome shotgun (WGS) entry which is preliminary data.</text>
</comment>
<feature type="domain" description="Polyvalent protein metallopeptidase" evidence="2">
    <location>
        <begin position="164"/>
        <end position="246"/>
    </location>
</feature>
<protein>
    <submittedName>
        <fullName evidence="3">Antirestriction protein ArdC</fullName>
    </submittedName>
</protein>
<dbReference type="Pfam" id="PF18818">
    <property type="entry name" value="MPTase-PolyVal"/>
    <property type="match status" value="1"/>
</dbReference>
<dbReference type="eggNOG" id="COG4227">
    <property type="taxonomic scope" value="Bacteria"/>
</dbReference>
<feature type="domain" description="N-terminal" evidence="1">
    <location>
        <begin position="16"/>
        <end position="135"/>
    </location>
</feature>
<organism evidence="3 4">
    <name type="scientific">Sphingobium herbicidovorans (strain ATCC 700291 / DSM 11019 / CCUG 56400 / KCTC 2939 / LMG 18315 / NBRC 16415 / MH)</name>
    <name type="common">Sphingomonas herbicidovorans</name>
    <dbReference type="NCBI Taxonomy" id="1219045"/>
    <lineage>
        <taxon>Bacteria</taxon>
        <taxon>Pseudomonadati</taxon>
        <taxon>Pseudomonadota</taxon>
        <taxon>Alphaproteobacteria</taxon>
        <taxon>Sphingomonadales</taxon>
        <taxon>Sphingomonadaceae</taxon>
        <taxon>Sphingobium</taxon>
    </lineage>
</organism>
<dbReference type="InterPro" id="IPR041459">
    <property type="entry name" value="MPTase-PolyVal"/>
</dbReference>
<dbReference type="STRING" id="76947.GCA_002080435_04162"/>
<dbReference type="OrthoDB" id="9792687at2"/>
<dbReference type="Pfam" id="PF08401">
    <property type="entry name" value="ArdcN"/>
    <property type="match status" value="1"/>
</dbReference>
<evidence type="ECO:0000259" key="2">
    <source>
        <dbReference type="Pfam" id="PF18818"/>
    </source>
</evidence>